<dbReference type="InterPro" id="IPR001806">
    <property type="entry name" value="Small_GTPase"/>
</dbReference>
<gene>
    <name evidence="2" type="primary">RABX1H</name>
</gene>
<dbReference type="PROSITE" id="PS51419">
    <property type="entry name" value="RAB"/>
    <property type="match status" value="1"/>
</dbReference>
<evidence type="ECO:0000313" key="2">
    <source>
        <dbReference type="EMBL" id="BAJ21323.1"/>
    </source>
</evidence>
<dbReference type="NCBIfam" id="TIGR00231">
    <property type="entry name" value="small_GTP"/>
    <property type="match status" value="1"/>
</dbReference>
<dbReference type="EMBL" id="AB365943">
    <property type="protein sequence ID" value="BAJ21323.1"/>
    <property type="molecule type" value="mRNA"/>
</dbReference>
<sequence>MSAKNDSKQKIIKCASVGDQFVGKSALFVRQFHGKFLRQKTAGVDFQIFVLKKGNEEIKFQFWDLGYRSRQEGLKVYPQTSILIMIYDITNRISFTNIQKYYGDYVRQGNKKSIIALVGNKKDLNEYREVSFLEGQELGKQLGVYFFEVSAFTGENVKDLYEFLIDKSIDTVQF</sequence>
<dbReference type="PRINTS" id="PR00449">
    <property type="entry name" value="RASTRNSFRMNG"/>
</dbReference>
<dbReference type="SUPFAM" id="SSF52540">
    <property type="entry name" value="P-loop containing nucleoside triphosphate hydrolases"/>
    <property type="match status" value="1"/>
</dbReference>
<protein>
    <submittedName>
        <fullName evidence="2">Rab-family small GTPase RabX1H</fullName>
    </submittedName>
</protein>
<dbReference type="Pfam" id="PF00071">
    <property type="entry name" value="Ras"/>
    <property type="match status" value="1"/>
</dbReference>
<dbReference type="Gene3D" id="3.40.50.300">
    <property type="entry name" value="P-loop containing nucleotide triphosphate hydrolases"/>
    <property type="match status" value="1"/>
</dbReference>
<dbReference type="PROSITE" id="PS51421">
    <property type="entry name" value="RAS"/>
    <property type="match status" value="1"/>
</dbReference>
<dbReference type="SMART" id="SM00173">
    <property type="entry name" value="RAS"/>
    <property type="match status" value="1"/>
</dbReference>
<dbReference type="InterPro" id="IPR005225">
    <property type="entry name" value="Small_GTP-bd"/>
</dbReference>
<dbReference type="SMART" id="SM00174">
    <property type="entry name" value="RHO"/>
    <property type="match status" value="1"/>
</dbReference>
<dbReference type="SMART" id="SM00175">
    <property type="entry name" value="RAB"/>
    <property type="match status" value="1"/>
</dbReference>
<dbReference type="PANTHER" id="PTHR47978">
    <property type="match status" value="1"/>
</dbReference>
<reference evidence="2" key="1">
    <citation type="journal article" date="2010" name="J. Eukaryot. Microbiol.">
        <title>Marked amplification and diversification of products of ras genes from rat brain, Rab GTPases, in the ciliates Tetrahymena thermophila and Paramecium tetraurelia.</title>
        <authorList>
            <person name="Saito-Nakano Y."/>
            <person name="Nakahara T."/>
            <person name="Nakano K."/>
            <person name="Nozaki T."/>
            <person name="Numata O."/>
        </authorList>
    </citation>
    <scope>NUCLEOTIDE SEQUENCE</scope>
</reference>
<dbReference type="InterPro" id="IPR027417">
    <property type="entry name" value="P-loop_NTPase"/>
</dbReference>
<keyword evidence="1" id="KW-0547">Nucleotide-binding</keyword>
<organism evidence="2">
    <name type="scientific">Tetrahymena thermophila</name>
    <dbReference type="NCBI Taxonomy" id="5911"/>
    <lineage>
        <taxon>Eukaryota</taxon>
        <taxon>Sar</taxon>
        <taxon>Alveolata</taxon>
        <taxon>Ciliophora</taxon>
        <taxon>Intramacronucleata</taxon>
        <taxon>Oligohymenophorea</taxon>
        <taxon>Hymenostomatida</taxon>
        <taxon>Tetrahymenina</taxon>
        <taxon>Tetrahymenidae</taxon>
        <taxon>Tetrahymena</taxon>
    </lineage>
</organism>
<dbReference type="GO" id="GO:0003924">
    <property type="term" value="F:GTPase activity"/>
    <property type="evidence" value="ECO:0007669"/>
    <property type="project" value="InterPro"/>
</dbReference>
<dbReference type="AlphaFoldDB" id="E1CB33"/>
<dbReference type="CDD" id="cd00154">
    <property type="entry name" value="Rab"/>
    <property type="match status" value="1"/>
</dbReference>
<evidence type="ECO:0000256" key="1">
    <source>
        <dbReference type="ARBA" id="ARBA00022741"/>
    </source>
</evidence>
<proteinExistence type="evidence at transcript level"/>
<accession>E1CB33</accession>
<name>E1CB33_TETTH</name>
<dbReference type="GO" id="GO:0005525">
    <property type="term" value="F:GTP binding"/>
    <property type="evidence" value="ECO:0007669"/>
    <property type="project" value="InterPro"/>
</dbReference>